<evidence type="ECO:0000313" key="2">
    <source>
        <dbReference type="EMBL" id="RID53872.1"/>
    </source>
</evidence>
<evidence type="ECO:0008006" key="4">
    <source>
        <dbReference type="Google" id="ProtNLM"/>
    </source>
</evidence>
<organism evidence="2 3">
    <name type="scientific">Brassica campestris</name>
    <name type="common">Field mustard</name>
    <dbReference type="NCBI Taxonomy" id="3711"/>
    <lineage>
        <taxon>Eukaryota</taxon>
        <taxon>Viridiplantae</taxon>
        <taxon>Streptophyta</taxon>
        <taxon>Embryophyta</taxon>
        <taxon>Tracheophyta</taxon>
        <taxon>Spermatophyta</taxon>
        <taxon>Magnoliopsida</taxon>
        <taxon>eudicotyledons</taxon>
        <taxon>Gunneridae</taxon>
        <taxon>Pentapetalae</taxon>
        <taxon>rosids</taxon>
        <taxon>malvids</taxon>
        <taxon>Brassicales</taxon>
        <taxon>Brassicaceae</taxon>
        <taxon>Brassiceae</taxon>
        <taxon>Brassica</taxon>
    </lineage>
</organism>
<sequence length="96" mass="9786">MLNDISALSLSSLTLLLISLPSSSAITFLTTASISDLVIASFESSALTAIPSSSLSNAAFIFCSAKSGHAIIGTPLTTPSSVEFQPQCVKNPPTAL</sequence>
<keyword evidence="1" id="KW-0732">Signal</keyword>
<dbReference type="Proteomes" id="UP000264353">
    <property type="component" value="Chromosome A7"/>
</dbReference>
<dbReference type="EMBL" id="CM010634">
    <property type="protein sequence ID" value="RID53872.1"/>
    <property type="molecule type" value="Genomic_DNA"/>
</dbReference>
<dbReference type="AlphaFoldDB" id="A0A397YKA5"/>
<reference evidence="2 3" key="1">
    <citation type="submission" date="2018-06" db="EMBL/GenBank/DDBJ databases">
        <title>WGS assembly of Brassica rapa FPsc.</title>
        <authorList>
            <person name="Bowman J."/>
            <person name="Kohchi T."/>
            <person name="Yamato K."/>
            <person name="Jenkins J."/>
            <person name="Shu S."/>
            <person name="Ishizaki K."/>
            <person name="Yamaoka S."/>
            <person name="Nishihama R."/>
            <person name="Nakamura Y."/>
            <person name="Berger F."/>
            <person name="Adam C."/>
            <person name="Aki S."/>
            <person name="Althoff F."/>
            <person name="Araki T."/>
            <person name="Arteaga-Vazquez M."/>
            <person name="Balasubrmanian S."/>
            <person name="Bauer D."/>
            <person name="Boehm C."/>
            <person name="Briginshaw L."/>
            <person name="Caballero-Perez J."/>
            <person name="Catarino B."/>
            <person name="Chen F."/>
            <person name="Chiyoda S."/>
            <person name="Chovatia M."/>
            <person name="Davies K."/>
            <person name="Delmans M."/>
            <person name="Demura T."/>
            <person name="Dierschke T."/>
            <person name="Dolan L."/>
            <person name="Dorantes-Acosta A."/>
            <person name="Eklund D."/>
            <person name="Florent S."/>
            <person name="Flores-Sandoval E."/>
            <person name="Fujiyama A."/>
            <person name="Fukuzawa H."/>
            <person name="Galik B."/>
            <person name="Grimanelli D."/>
            <person name="Grimwood J."/>
            <person name="Grossniklaus U."/>
            <person name="Hamada T."/>
            <person name="Haseloff J."/>
            <person name="Hetherington A."/>
            <person name="Higo A."/>
            <person name="Hirakawa Y."/>
            <person name="Hundley H."/>
            <person name="Ikeda Y."/>
            <person name="Inoue K."/>
            <person name="Inoue S."/>
            <person name="Ishida S."/>
            <person name="Jia Q."/>
            <person name="Kakita M."/>
            <person name="Kanazawa T."/>
            <person name="Kawai Y."/>
            <person name="Kawashima T."/>
            <person name="Kennedy M."/>
            <person name="Kinose K."/>
            <person name="Kinoshita T."/>
            <person name="Kohara Y."/>
            <person name="Koide E."/>
            <person name="Komatsu K."/>
            <person name="Kopischke S."/>
            <person name="Kubo M."/>
            <person name="Kyozuka J."/>
            <person name="Lagercrantz U."/>
            <person name="Lin S."/>
            <person name="Lindquist E."/>
            <person name="Lipzen A."/>
            <person name="Lu C."/>
            <person name="Luna E."/>
            <person name="Martienssen R."/>
            <person name="Minamino N."/>
            <person name="Mizutani M."/>
            <person name="Mizutani M."/>
            <person name="Mochizuki N."/>
            <person name="Monte I."/>
            <person name="Mosher R."/>
            <person name="Nagasaki H."/>
            <person name="Nakagami H."/>
            <person name="Naramoto S."/>
            <person name="Nishitani K."/>
            <person name="Ohtani M."/>
            <person name="Okamoto T."/>
            <person name="Okumura M."/>
            <person name="Phillips J."/>
            <person name="Pollak B."/>
            <person name="Reinders A."/>
            <person name="Roevekamp M."/>
            <person name="Sano R."/>
            <person name="Sawa S."/>
            <person name="Schmid M."/>
            <person name="Shirakawa M."/>
            <person name="Solano R."/>
            <person name="Spunde A."/>
            <person name="Suetsugu N."/>
            <person name="Sugano S."/>
            <person name="Sugiyama A."/>
            <person name="Sun R."/>
            <person name="Suzuki Y."/>
            <person name="Takenaka M."/>
            <person name="Takezawa D."/>
            <person name="Tomogane H."/>
            <person name="Tsuzuki M."/>
            <person name="Ueda T."/>
            <person name="Umeda M."/>
            <person name="Ward J."/>
            <person name="Watanabe Y."/>
            <person name="Yazaki K."/>
            <person name="Yokoyama R."/>
            <person name="Yoshitake Y."/>
            <person name="Yotsui I."/>
            <person name="Zachgo S."/>
            <person name="Schmutz J."/>
        </authorList>
    </citation>
    <scope>NUCLEOTIDE SEQUENCE [LARGE SCALE GENOMIC DNA]</scope>
    <source>
        <strain evidence="3">cv. B-3</strain>
    </source>
</reference>
<evidence type="ECO:0000256" key="1">
    <source>
        <dbReference type="SAM" id="SignalP"/>
    </source>
</evidence>
<feature type="chain" id="PRO_5017470872" description="Secreted protein" evidence="1">
    <location>
        <begin position="26"/>
        <end position="96"/>
    </location>
</feature>
<gene>
    <name evidence="2" type="ORF">BRARA_G01238</name>
</gene>
<evidence type="ECO:0000313" key="3">
    <source>
        <dbReference type="Proteomes" id="UP000264353"/>
    </source>
</evidence>
<name>A0A397YKA5_BRACM</name>
<proteinExistence type="predicted"/>
<protein>
    <recommendedName>
        <fullName evidence="4">Secreted protein</fullName>
    </recommendedName>
</protein>
<feature type="signal peptide" evidence="1">
    <location>
        <begin position="1"/>
        <end position="25"/>
    </location>
</feature>
<accession>A0A397YKA5</accession>